<reference evidence="4 5" key="1">
    <citation type="submission" date="2023-02" db="EMBL/GenBank/DDBJ databases">
        <title>Genome sequence of Sphingobacterium sp. KACC 22765.</title>
        <authorList>
            <person name="Kim S."/>
            <person name="Heo J."/>
            <person name="Kwon S.-W."/>
        </authorList>
    </citation>
    <scope>NUCLEOTIDE SEQUENCE [LARGE SCALE GENOMIC DNA]</scope>
    <source>
        <strain evidence="4 5">KACC 22765</strain>
    </source>
</reference>
<keyword evidence="5" id="KW-1185">Reference proteome</keyword>
<gene>
    <name evidence="4" type="ORF">PQ465_06515</name>
</gene>
<name>A0ABY7WKJ2_9SPHI</name>
<dbReference type="PRINTS" id="PR00469">
    <property type="entry name" value="PNDRDTASEII"/>
</dbReference>
<organism evidence="4 5">
    <name type="scientific">Sphingobacterium oryzagri</name>
    <dbReference type="NCBI Taxonomy" id="3025669"/>
    <lineage>
        <taxon>Bacteria</taxon>
        <taxon>Pseudomonadati</taxon>
        <taxon>Bacteroidota</taxon>
        <taxon>Sphingobacteriia</taxon>
        <taxon>Sphingobacteriales</taxon>
        <taxon>Sphingobacteriaceae</taxon>
        <taxon>Sphingobacterium</taxon>
    </lineage>
</organism>
<protein>
    <submittedName>
        <fullName evidence="4">NAD(P)/FAD-dependent oxidoreductase</fullName>
    </submittedName>
</protein>
<dbReference type="RefSeq" id="WP_274268732.1">
    <property type="nucleotide sequence ID" value="NZ_CP117880.1"/>
</dbReference>
<accession>A0ABY7WKJ2</accession>
<dbReference type="EMBL" id="CP117880">
    <property type="protein sequence ID" value="WDF70025.1"/>
    <property type="molecule type" value="Genomic_DNA"/>
</dbReference>
<dbReference type="PANTHER" id="PTHR48105">
    <property type="entry name" value="THIOREDOXIN REDUCTASE 1-RELATED-RELATED"/>
    <property type="match status" value="1"/>
</dbReference>
<evidence type="ECO:0000313" key="5">
    <source>
        <dbReference type="Proteomes" id="UP001221558"/>
    </source>
</evidence>
<dbReference type="SUPFAM" id="SSF51905">
    <property type="entry name" value="FAD/NAD(P)-binding domain"/>
    <property type="match status" value="1"/>
</dbReference>
<dbReference type="Proteomes" id="UP001221558">
    <property type="component" value="Chromosome"/>
</dbReference>
<sequence>MKEETIRDVIIVGGSYAGLAAAMSLGRSLRNTLVIDEGKPCNRQTPYSHNFLTHDGHTPQHIAQIAKEQVLAYPSVTWLDGRAVTATKTADGFLVHTASGEVFPTKKLILASGIRDLLPTIPGFAACWGISVIHCPYCHGYEFRGKETAILASGDRAFHLAGMVRNLTDKVHLITSSESFDETQLSALARNNIRLHDSSIAAIQQNAGQIETVTLANGERLKLDALYAAVPFEQNNDLHVQLGCAENEQGYIQVDGMQKTNIPGVYACGDNSSMMRSVATAVYTGNLTGAMVNHELVAATF</sequence>
<evidence type="ECO:0000313" key="4">
    <source>
        <dbReference type="EMBL" id="WDF70025.1"/>
    </source>
</evidence>
<dbReference type="Pfam" id="PF07992">
    <property type="entry name" value="Pyr_redox_2"/>
    <property type="match status" value="1"/>
</dbReference>
<feature type="domain" description="FAD/NAD(P)-binding" evidence="3">
    <location>
        <begin position="8"/>
        <end position="285"/>
    </location>
</feature>
<evidence type="ECO:0000256" key="1">
    <source>
        <dbReference type="ARBA" id="ARBA00022630"/>
    </source>
</evidence>
<dbReference type="InterPro" id="IPR036188">
    <property type="entry name" value="FAD/NAD-bd_sf"/>
</dbReference>
<evidence type="ECO:0000256" key="2">
    <source>
        <dbReference type="ARBA" id="ARBA00023002"/>
    </source>
</evidence>
<evidence type="ECO:0000259" key="3">
    <source>
        <dbReference type="Pfam" id="PF07992"/>
    </source>
</evidence>
<keyword evidence="2" id="KW-0560">Oxidoreductase</keyword>
<dbReference type="PRINTS" id="PR00368">
    <property type="entry name" value="FADPNR"/>
</dbReference>
<proteinExistence type="predicted"/>
<dbReference type="Gene3D" id="3.50.50.60">
    <property type="entry name" value="FAD/NAD(P)-binding domain"/>
    <property type="match status" value="2"/>
</dbReference>
<dbReference type="InterPro" id="IPR050097">
    <property type="entry name" value="Ferredoxin-NADP_redctase_2"/>
</dbReference>
<dbReference type="InterPro" id="IPR023753">
    <property type="entry name" value="FAD/NAD-binding_dom"/>
</dbReference>
<keyword evidence="1" id="KW-0285">Flavoprotein</keyword>